<reference evidence="3" key="1">
    <citation type="journal article" date="2019" name="Int. J. Syst. Evol. Microbiol.">
        <title>The Global Catalogue of Microorganisms (GCM) 10K type strain sequencing project: providing services to taxonomists for standard genome sequencing and annotation.</title>
        <authorList>
            <consortium name="The Broad Institute Genomics Platform"/>
            <consortium name="The Broad Institute Genome Sequencing Center for Infectious Disease"/>
            <person name="Wu L."/>
            <person name="Ma J."/>
        </authorList>
    </citation>
    <scope>NUCLEOTIDE SEQUENCE [LARGE SCALE GENOMIC DNA]</scope>
    <source>
        <strain evidence="3">NBRC 102122</strain>
    </source>
</reference>
<protein>
    <submittedName>
        <fullName evidence="2">Uncharacterized protein</fullName>
    </submittedName>
</protein>
<evidence type="ECO:0000313" key="2">
    <source>
        <dbReference type="EMBL" id="GLR52471.1"/>
    </source>
</evidence>
<gene>
    <name evidence="2" type="ORF">GCM10007923_36850</name>
</gene>
<keyword evidence="3" id="KW-1185">Reference proteome</keyword>
<evidence type="ECO:0000313" key="3">
    <source>
        <dbReference type="Proteomes" id="UP001156702"/>
    </source>
</evidence>
<dbReference type="EMBL" id="BSOP01000030">
    <property type="protein sequence ID" value="GLR52471.1"/>
    <property type="molecule type" value="Genomic_DNA"/>
</dbReference>
<feature type="region of interest" description="Disordered" evidence="1">
    <location>
        <begin position="148"/>
        <end position="170"/>
    </location>
</feature>
<proteinExistence type="predicted"/>
<sequence>MLSRLTSSKPISILLSGTVSPFIRASSISTARWTHLLAKGADAGDGGKGDACRLQIVEAADAELVGNGDPPPLALEQGAQRQVVVVAEDGVGIGRLCQERAEQLASEPNGGRLRRGDEEAFLQQAGGPRRVAKPFQAPLRARIHARAEKADAPVAALDQMDGGRASATAR</sequence>
<accession>A0ABQ5ZLE8</accession>
<comment type="caution">
    <text evidence="2">The sequence shown here is derived from an EMBL/GenBank/DDBJ whole genome shotgun (WGS) entry which is preliminary data.</text>
</comment>
<name>A0ABQ5ZLE8_9HYPH</name>
<dbReference type="Proteomes" id="UP001156702">
    <property type="component" value="Unassembled WGS sequence"/>
</dbReference>
<evidence type="ECO:0000256" key="1">
    <source>
        <dbReference type="SAM" id="MobiDB-lite"/>
    </source>
</evidence>
<organism evidence="2 3">
    <name type="scientific">Shinella yambaruensis</name>
    <dbReference type="NCBI Taxonomy" id="415996"/>
    <lineage>
        <taxon>Bacteria</taxon>
        <taxon>Pseudomonadati</taxon>
        <taxon>Pseudomonadota</taxon>
        <taxon>Alphaproteobacteria</taxon>
        <taxon>Hyphomicrobiales</taxon>
        <taxon>Rhizobiaceae</taxon>
        <taxon>Shinella</taxon>
    </lineage>
</organism>